<accession>A0A0R3SR05</accession>
<keyword evidence="9" id="KW-1035">Host cytoplasm</keyword>
<evidence type="ECO:0000313" key="15">
    <source>
        <dbReference type="EMBL" id="VDL59871.1"/>
    </source>
</evidence>
<evidence type="ECO:0000259" key="14">
    <source>
        <dbReference type="PROSITE" id="PS50011"/>
    </source>
</evidence>
<evidence type="ECO:0000256" key="5">
    <source>
        <dbReference type="ARBA" id="ARBA00022679"/>
    </source>
</evidence>
<evidence type="ECO:0000256" key="12">
    <source>
        <dbReference type="PROSITE-ProRule" id="PRU10141"/>
    </source>
</evidence>
<feature type="region of interest" description="Disordered" evidence="13">
    <location>
        <begin position="473"/>
        <end position="526"/>
    </location>
</feature>
<dbReference type="EC" id="2.7.11.1" evidence="2"/>
<evidence type="ECO:0000313" key="18">
    <source>
        <dbReference type="Proteomes" id="UP000321570"/>
    </source>
</evidence>
<dbReference type="STRING" id="6216.A0A0R3SR05"/>
<dbReference type="Pfam" id="PF00069">
    <property type="entry name" value="Pkinase"/>
    <property type="match status" value="1"/>
</dbReference>
<keyword evidence="8 12" id="KW-0067">ATP-binding</keyword>
<keyword evidence="5" id="KW-0808">Transferase</keyword>
<reference evidence="15 17" key="2">
    <citation type="submission" date="2018-11" db="EMBL/GenBank/DDBJ databases">
        <authorList>
            <consortium name="Pathogen Informatics"/>
        </authorList>
    </citation>
    <scope>NUCLEOTIDE SEQUENCE [LARGE SCALE GENOMIC DNA]</scope>
</reference>
<feature type="binding site" evidence="12">
    <location>
        <position position="79"/>
    </location>
    <ligand>
        <name>ATP</name>
        <dbReference type="ChEBI" id="CHEBI:30616"/>
    </ligand>
</feature>
<evidence type="ECO:0000256" key="8">
    <source>
        <dbReference type="ARBA" id="ARBA00022840"/>
    </source>
</evidence>
<evidence type="ECO:0000256" key="13">
    <source>
        <dbReference type="SAM" id="MobiDB-lite"/>
    </source>
</evidence>
<evidence type="ECO:0000313" key="16">
    <source>
        <dbReference type="EMBL" id="VUZ48906.1"/>
    </source>
</evidence>
<protein>
    <recommendedName>
        <fullName evidence="3">Serine/threonine-protein kinase 1</fullName>
        <ecNumber evidence="2">2.7.11.1</ecNumber>
    </recommendedName>
</protein>
<evidence type="ECO:0000313" key="17">
    <source>
        <dbReference type="Proteomes" id="UP000274504"/>
    </source>
</evidence>
<dbReference type="EMBL" id="CABIJS010000321">
    <property type="protein sequence ID" value="VUZ48906.1"/>
    <property type="molecule type" value="Genomic_DNA"/>
</dbReference>
<dbReference type="FunFam" id="1.10.510.10:FF:000571">
    <property type="entry name" value="Maternal embryonic leucine zipper kinase"/>
    <property type="match status" value="1"/>
</dbReference>
<proteinExistence type="predicted"/>
<evidence type="ECO:0000256" key="10">
    <source>
        <dbReference type="ARBA" id="ARBA00047899"/>
    </source>
</evidence>
<dbReference type="PROSITE" id="PS50011">
    <property type="entry name" value="PROTEIN_KINASE_DOM"/>
    <property type="match status" value="1"/>
</dbReference>
<feature type="compositionally biased region" description="Low complexity" evidence="13">
    <location>
        <begin position="478"/>
        <end position="491"/>
    </location>
</feature>
<evidence type="ECO:0000256" key="9">
    <source>
        <dbReference type="ARBA" id="ARBA00023200"/>
    </source>
</evidence>
<keyword evidence="6 12" id="KW-0547">Nucleotide-binding</keyword>
<dbReference type="InterPro" id="IPR011009">
    <property type="entry name" value="Kinase-like_dom_sf"/>
</dbReference>
<keyword evidence="4" id="KW-0723">Serine/threonine-protein kinase</keyword>
<comment type="catalytic activity">
    <reaction evidence="11">
        <text>L-seryl-[protein] + ATP = O-phospho-L-seryl-[protein] + ADP + H(+)</text>
        <dbReference type="Rhea" id="RHEA:17989"/>
        <dbReference type="Rhea" id="RHEA-COMP:9863"/>
        <dbReference type="Rhea" id="RHEA-COMP:11604"/>
        <dbReference type="ChEBI" id="CHEBI:15378"/>
        <dbReference type="ChEBI" id="CHEBI:29999"/>
        <dbReference type="ChEBI" id="CHEBI:30616"/>
        <dbReference type="ChEBI" id="CHEBI:83421"/>
        <dbReference type="ChEBI" id="CHEBI:456216"/>
        <dbReference type="EC" id="2.7.11.1"/>
    </reaction>
</comment>
<dbReference type="Proteomes" id="UP000274504">
    <property type="component" value="Unassembled WGS sequence"/>
</dbReference>
<keyword evidence="7" id="KW-0418">Kinase</keyword>
<dbReference type="GO" id="GO:0030430">
    <property type="term" value="C:host cell cytoplasm"/>
    <property type="evidence" value="ECO:0007669"/>
    <property type="project" value="UniProtKB-SubCell"/>
</dbReference>
<feature type="region of interest" description="Disordered" evidence="13">
    <location>
        <begin position="408"/>
        <end position="429"/>
    </location>
</feature>
<reference evidence="19" key="1">
    <citation type="submission" date="2017-02" db="UniProtKB">
        <authorList>
            <consortium name="WormBaseParasite"/>
        </authorList>
    </citation>
    <scope>IDENTIFICATION</scope>
</reference>
<dbReference type="SUPFAM" id="SSF56112">
    <property type="entry name" value="Protein kinase-like (PK-like)"/>
    <property type="match status" value="1"/>
</dbReference>
<evidence type="ECO:0000256" key="2">
    <source>
        <dbReference type="ARBA" id="ARBA00012513"/>
    </source>
</evidence>
<gene>
    <name evidence="15" type="ORF">HDID_LOCUS7553</name>
    <name evidence="16" type="ORF">WMSIL1_LOCUS8181</name>
</gene>
<evidence type="ECO:0000256" key="11">
    <source>
        <dbReference type="ARBA" id="ARBA00048679"/>
    </source>
</evidence>
<reference evidence="16 18" key="3">
    <citation type="submission" date="2019-07" db="EMBL/GenBank/DDBJ databases">
        <authorList>
            <person name="Jastrzebski P J."/>
            <person name="Paukszto L."/>
            <person name="Jastrzebski P J."/>
        </authorList>
    </citation>
    <scope>NUCLEOTIDE SEQUENCE [LARGE SCALE GENOMIC DNA]</scope>
    <source>
        <strain evidence="16 18">WMS-il1</strain>
    </source>
</reference>
<evidence type="ECO:0000313" key="19">
    <source>
        <dbReference type="WBParaSite" id="HDID_0000755501-mRNA-1"/>
    </source>
</evidence>
<dbReference type="PANTHER" id="PTHR22984:SF25">
    <property type="entry name" value="PROTEIN KINASE DOMAIN-CONTAINING PROTEIN"/>
    <property type="match status" value="1"/>
</dbReference>
<dbReference type="Proteomes" id="UP000321570">
    <property type="component" value="Unassembled WGS sequence"/>
</dbReference>
<evidence type="ECO:0000256" key="3">
    <source>
        <dbReference type="ARBA" id="ARBA00016885"/>
    </source>
</evidence>
<dbReference type="Gene3D" id="3.30.200.20">
    <property type="entry name" value="Phosphorylase Kinase, domain 1"/>
    <property type="match status" value="1"/>
</dbReference>
<evidence type="ECO:0000256" key="4">
    <source>
        <dbReference type="ARBA" id="ARBA00022527"/>
    </source>
</evidence>
<dbReference type="InterPro" id="IPR051138">
    <property type="entry name" value="PIM_Ser/Thr_kinase"/>
</dbReference>
<dbReference type="InterPro" id="IPR000719">
    <property type="entry name" value="Prot_kinase_dom"/>
</dbReference>
<name>A0A0R3SR05_HYMDI</name>
<dbReference type="PROSITE" id="PS00108">
    <property type="entry name" value="PROTEIN_KINASE_ST"/>
    <property type="match status" value="1"/>
</dbReference>
<dbReference type="SMART" id="SM00220">
    <property type="entry name" value="S_TKc"/>
    <property type="match status" value="1"/>
</dbReference>
<comment type="subcellular location">
    <subcellularLocation>
        <location evidence="1">Host cytoplasm</location>
    </subcellularLocation>
</comment>
<evidence type="ECO:0000256" key="1">
    <source>
        <dbReference type="ARBA" id="ARBA00004192"/>
    </source>
</evidence>
<feature type="domain" description="Protein kinase" evidence="14">
    <location>
        <begin position="50"/>
        <end position="302"/>
    </location>
</feature>
<dbReference type="GO" id="GO:0004674">
    <property type="term" value="F:protein serine/threonine kinase activity"/>
    <property type="evidence" value="ECO:0007669"/>
    <property type="project" value="UniProtKB-KW"/>
</dbReference>
<dbReference type="PANTHER" id="PTHR22984">
    <property type="entry name" value="SERINE/THREONINE-PROTEIN KINASE PIM"/>
    <property type="match status" value="1"/>
</dbReference>
<keyword evidence="18" id="KW-1185">Reference proteome</keyword>
<dbReference type="EMBL" id="UYSG01010947">
    <property type="protein sequence ID" value="VDL59871.1"/>
    <property type="molecule type" value="Genomic_DNA"/>
</dbReference>
<dbReference type="InterPro" id="IPR008271">
    <property type="entry name" value="Ser/Thr_kinase_AS"/>
</dbReference>
<dbReference type="AlphaFoldDB" id="A0A0R3SR05"/>
<evidence type="ECO:0000256" key="7">
    <source>
        <dbReference type="ARBA" id="ARBA00022777"/>
    </source>
</evidence>
<dbReference type="PROSITE" id="PS00107">
    <property type="entry name" value="PROTEIN_KINASE_ATP"/>
    <property type="match status" value="1"/>
</dbReference>
<organism evidence="19">
    <name type="scientific">Hymenolepis diminuta</name>
    <name type="common">Rat tapeworm</name>
    <dbReference type="NCBI Taxonomy" id="6216"/>
    <lineage>
        <taxon>Eukaryota</taxon>
        <taxon>Metazoa</taxon>
        <taxon>Spiralia</taxon>
        <taxon>Lophotrochozoa</taxon>
        <taxon>Platyhelminthes</taxon>
        <taxon>Cestoda</taxon>
        <taxon>Eucestoda</taxon>
        <taxon>Cyclophyllidea</taxon>
        <taxon>Hymenolepididae</taxon>
        <taxon>Hymenolepis</taxon>
    </lineage>
</organism>
<dbReference type="GO" id="GO:0005524">
    <property type="term" value="F:ATP binding"/>
    <property type="evidence" value="ECO:0007669"/>
    <property type="project" value="UniProtKB-UniRule"/>
</dbReference>
<dbReference type="GO" id="GO:0005737">
    <property type="term" value="C:cytoplasm"/>
    <property type="evidence" value="ECO:0007669"/>
    <property type="project" value="TreeGrafter"/>
</dbReference>
<dbReference type="WBParaSite" id="HDID_0000755501-mRNA-1">
    <property type="protein sequence ID" value="HDID_0000755501-mRNA-1"/>
    <property type="gene ID" value="HDID_0000755501"/>
</dbReference>
<dbReference type="InterPro" id="IPR017441">
    <property type="entry name" value="Protein_kinase_ATP_BS"/>
</dbReference>
<comment type="catalytic activity">
    <reaction evidence="10">
        <text>L-threonyl-[protein] + ATP = O-phospho-L-threonyl-[protein] + ADP + H(+)</text>
        <dbReference type="Rhea" id="RHEA:46608"/>
        <dbReference type="Rhea" id="RHEA-COMP:11060"/>
        <dbReference type="Rhea" id="RHEA-COMP:11605"/>
        <dbReference type="ChEBI" id="CHEBI:15378"/>
        <dbReference type="ChEBI" id="CHEBI:30013"/>
        <dbReference type="ChEBI" id="CHEBI:30616"/>
        <dbReference type="ChEBI" id="CHEBI:61977"/>
        <dbReference type="ChEBI" id="CHEBI:456216"/>
        <dbReference type="EC" id="2.7.11.1"/>
    </reaction>
</comment>
<dbReference type="Gene3D" id="1.10.510.10">
    <property type="entry name" value="Transferase(Phosphotransferase) domain 1"/>
    <property type="match status" value="1"/>
</dbReference>
<sequence>MDSENNNDISSLFPEPRKLNQHVRYIERSSAELNIDLDVIRDVELFERSYELGEQIGKGGFGKVNEAIQVKTGKSVVIKQVDSDRVPCWCRLDGVMVPMEVILLKKLSKVDGVSKMLEVYDLNGTWEIVMAGNPPNTLDLFDYICKRGYLTEGESAFIMYQLVGILLQCHAAGVIHRDLKDENILIDPETFKICLIDFGSGSLLHEAIYTDFDGTRVYSPPEWIETGEYFGKAAEVWTVGILLFDMINGDIPFNSDNEILSGQVRFRRSVVSQEVRNLIYNCLRQDPEERPSLVQILQHSWMKMFKKSIAKVDCQASRYALSATNEPVQSPLTSSITIRSGLCNLANLSIAADSRKHIQNKQKESCEISPDLLPVQSAESVSASYNHNGYTYGGLLRSQLESTISKHSSSSYSVSNDDRNPRSTSFRLNPAVPEVLHRYDTRLPNTVEANFFRRQQEVEQQRQFSLDIARDFQLSGESPSPNSSGYISRSSSIEEQDRGTSKVTPSNPKLYREESTDSSLSASDQYPYVSEDGDRVILFTIAETCPRIIGKSKLIHVQSCGSQMSPC</sequence>
<evidence type="ECO:0000256" key="6">
    <source>
        <dbReference type="ARBA" id="ARBA00022741"/>
    </source>
</evidence>
<dbReference type="OrthoDB" id="193931at2759"/>